<evidence type="ECO:0000256" key="5">
    <source>
        <dbReference type="ARBA" id="ARBA00022692"/>
    </source>
</evidence>
<evidence type="ECO:0000313" key="14">
    <source>
        <dbReference type="Proteomes" id="UP001629214"/>
    </source>
</evidence>
<keyword evidence="8" id="KW-0626">Porin</keyword>
<dbReference type="InterPro" id="IPR023614">
    <property type="entry name" value="Porin_dom_sf"/>
</dbReference>
<dbReference type="PANTHER" id="PTHR34501:SF9">
    <property type="entry name" value="MAJOR OUTER MEMBRANE PROTEIN P.IA"/>
    <property type="match status" value="1"/>
</dbReference>
<dbReference type="Proteomes" id="UP001629214">
    <property type="component" value="Unassembled WGS sequence"/>
</dbReference>
<evidence type="ECO:0000256" key="4">
    <source>
        <dbReference type="ARBA" id="ARBA00022452"/>
    </source>
</evidence>
<dbReference type="SUPFAM" id="SSF56935">
    <property type="entry name" value="Porins"/>
    <property type="match status" value="1"/>
</dbReference>
<dbReference type="Gene3D" id="2.40.160.10">
    <property type="entry name" value="Porin"/>
    <property type="match status" value="1"/>
</dbReference>
<dbReference type="PRINTS" id="PR00184">
    <property type="entry name" value="NEISSPPORIN"/>
</dbReference>
<comment type="subcellular location">
    <subcellularLocation>
        <location evidence="1">Cell outer membrane</location>
        <topology evidence="1">Multi-pass membrane protein</topology>
    </subcellularLocation>
</comment>
<accession>A0ABW8Z8Q5</accession>
<keyword evidence="7" id="KW-0406">Ion transport</keyword>
<keyword evidence="4" id="KW-1134">Transmembrane beta strand</keyword>
<dbReference type="PRINTS" id="PR00182">
    <property type="entry name" value="ECOLNEIPORIN"/>
</dbReference>
<keyword evidence="3" id="KW-0813">Transport</keyword>
<feature type="signal peptide" evidence="11">
    <location>
        <begin position="1"/>
        <end position="31"/>
    </location>
</feature>
<evidence type="ECO:0000256" key="11">
    <source>
        <dbReference type="SAM" id="SignalP"/>
    </source>
</evidence>
<evidence type="ECO:0000259" key="12">
    <source>
        <dbReference type="Pfam" id="PF13609"/>
    </source>
</evidence>
<dbReference type="InterPro" id="IPR001702">
    <property type="entry name" value="Porin_Gram-ve"/>
</dbReference>
<dbReference type="InterPro" id="IPR033900">
    <property type="entry name" value="Gram_neg_porin_domain"/>
</dbReference>
<dbReference type="RefSeq" id="WP_408168506.1">
    <property type="nucleotide sequence ID" value="NZ_JAQQFR010000008.1"/>
</dbReference>
<name>A0ABW8Z8Q5_9BURK</name>
<evidence type="ECO:0000256" key="2">
    <source>
        <dbReference type="ARBA" id="ARBA00011233"/>
    </source>
</evidence>
<dbReference type="InterPro" id="IPR050298">
    <property type="entry name" value="Gram-neg_bact_OMP"/>
</dbReference>
<evidence type="ECO:0000256" key="7">
    <source>
        <dbReference type="ARBA" id="ARBA00023065"/>
    </source>
</evidence>
<organism evidence="13 14">
    <name type="scientific">Herbaspirillum rhizosphaerae</name>
    <dbReference type="NCBI Taxonomy" id="346179"/>
    <lineage>
        <taxon>Bacteria</taxon>
        <taxon>Pseudomonadati</taxon>
        <taxon>Pseudomonadota</taxon>
        <taxon>Betaproteobacteria</taxon>
        <taxon>Burkholderiales</taxon>
        <taxon>Oxalobacteraceae</taxon>
        <taxon>Herbaspirillum</taxon>
    </lineage>
</organism>
<protein>
    <submittedName>
        <fullName evidence="13">Porin</fullName>
    </submittedName>
</protein>
<comment type="caution">
    <text evidence="13">The sequence shown here is derived from an EMBL/GenBank/DDBJ whole genome shotgun (WGS) entry which is preliminary data.</text>
</comment>
<gene>
    <name evidence="13" type="ORF">PQR63_13965</name>
</gene>
<keyword evidence="14" id="KW-1185">Reference proteome</keyword>
<evidence type="ECO:0000256" key="9">
    <source>
        <dbReference type="ARBA" id="ARBA00023136"/>
    </source>
</evidence>
<keyword evidence="9" id="KW-0472">Membrane</keyword>
<evidence type="ECO:0000256" key="6">
    <source>
        <dbReference type="ARBA" id="ARBA00022729"/>
    </source>
</evidence>
<keyword evidence="10" id="KW-0998">Cell outer membrane</keyword>
<keyword evidence="5" id="KW-0812">Transmembrane</keyword>
<dbReference type="PANTHER" id="PTHR34501">
    <property type="entry name" value="PROTEIN YDDL-RELATED"/>
    <property type="match status" value="1"/>
</dbReference>
<feature type="domain" description="Porin" evidence="12">
    <location>
        <begin position="19"/>
        <end position="342"/>
    </location>
</feature>
<evidence type="ECO:0000313" key="13">
    <source>
        <dbReference type="EMBL" id="MFL9879499.1"/>
    </source>
</evidence>
<evidence type="ECO:0000256" key="10">
    <source>
        <dbReference type="ARBA" id="ARBA00023237"/>
    </source>
</evidence>
<evidence type="ECO:0000256" key="3">
    <source>
        <dbReference type="ARBA" id="ARBA00022448"/>
    </source>
</evidence>
<dbReference type="Pfam" id="PF13609">
    <property type="entry name" value="Porin_4"/>
    <property type="match status" value="1"/>
</dbReference>
<dbReference type="EMBL" id="JAQQFR010000008">
    <property type="protein sequence ID" value="MFL9879499.1"/>
    <property type="molecule type" value="Genomic_DNA"/>
</dbReference>
<dbReference type="InterPro" id="IPR002299">
    <property type="entry name" value="Porin_Neis"/>
</dbReference>
<reference evidence="13 14" key="1">
    <citation type="journal article" date="2024" name="Chem. Sci.">
        <title>Discovery of megapolipeptins by genome mining of a Burkholderiales bacteria collection.</title>
        <authorList>
            <person name="Paulo B.S."/>
            <person name="Recchia M.J.J."/>
            <person name="Lee S."/>
            <person name="Fergusson C.H."/>
            <person name="Romanowski S.B."/>
            <person name="Hernandez A."/>
            <person name="Krull N."/>
            <person name="Liu D.Y."/>
            <person name="Cavanagh H."/>
            <person name="Bos A."/>
            <person name="Gray C.A."/>
            <person name="Murphy B.T."/>
            <person name="Linington R.G."/>
            <person name="Eustaquio A.S."/>
        </authorList>
    </citation>
    <scope>NUCLEOTIDE SEQUENCE [LARGE SCALE GENOMIC DNA]</scope>
    <source>
        <strain evidence="13 14">RL21-008-BIB-B</strain>
    </source>
</reference>
<feature type="chain" id="PRO_5045223904" evidence="11">
    <location>
        <begin position="32"/>
        <end position="371"/>
    </location>
</feature>
<evidence type="ECO:0000256" key="1">
    <source>
        <dbReference type="ARBA" id="ARBA00004571"/>
    </source>
</evidence>
<proteinExistence type="predicted"/>
<keyword evidence="6 11" id="KW-0732">Signal</keyword>
<evidence type="ECO:0000256" key="8">
    <source>
        <dbReference type="ARBA" id="ARBA00023114"/>
    </source>
</evidence>
<comment type="subunit">
    <text evidence="2">Homotrimer.</text>
</comment>
<sequence>MKKSISTTRVIGALGATGAIAAAMLSPSAMAQSQVTIYGLIDTGVEYVTNANAAGNSVVKMPSLTGSFPSRIGFRGTEDLGGGLQAMFVLEAGMAVDTGGMGQGNRLFGRQSYVGLKNATQSVMLGRQVNMTYLSTLKSDVMGPNIHSIGNLDSYLPNSRSDNSIGYLGTFSDVTVGVTYSFGRDATAAGGPASTNCAGETAGDSKACRQYTGLLGYDNKAFGVNLAYDKLNGGPTALLGLNNSSYTDTRIGLHGYFMISDARIGLGVLDRKTQTATKSDSDLYYLGLSYPFTVALVLDTQISRLKFKGTANSATLSVARLTYNLSKRTALYTSVGYIKNSGTSAIAVDAGGTIGTGMNQLGVMTGIRHTF</sequence>
<dbReference type="CDD" id="cd00342">
    <property type="entry name" value="gram_neg_porins"/>
    <property type="match status" value="1"/>
</dbReference>